<keyword evidence="3" id="KW-1185">Reference proteome</keyword>
<feature type="non-terminal residue" evidence="2">
    <location>
        <position position="1"/>
    </location>
</feature>
<name>A0ABN9V8W2_9DINO</name>
<protein>
    <submittedName>
        <fullName evidence="2">Uncharacterized protein</fullName>
    </submittedName>
</protein>
<evidence type="ECO:0000256" key="1">
    <source>
        <dbReference type="SAM" id="MobiDB-lite"/>
    </source>
</evidence>
<reference evidence="2" key="1">
    <citation type="submission" date="2023-10" db="EMBL/GenBank/DDBJ databases">
        <authorList>
            <person name="Chen Y."/>
            <person name="Shah S."/>
            <person name="Dougan E. K."/>
            <person name="Thang M."/>
            <person name="Chan C."/>
        </authorList>
    </citation>
    <scope>NUCLEOTIDE SEQUENCE [LARGE SCALE GENOMIC DNA]</scope>
</reference>
<evidence type="ECO:0000313" key="2">
    <source>
        <dbReference type="EMBL" id="CAK0868437.1"/>
    </source>
</evidence>
<gene>
    <name evidence="2" type="ORF">PCOR1329_LOCUS55097</name>
</gene>
<proteinExistence type="predicted"/>
<dbReference type="EMBL" id="CAUYUJ010016746">
    <property type="protein sequence ID" value="CAK0868437.1"/>
    <property type="molecule type" value="Genomic_DNA"/>
</dbReference>
<dbReference type="Proteomes" id="UP001189429">
    <property type="component" value="Unassembled WGS sequence"/>
</dbReference>
<feature type="region of interest" description="Disordered" evidence="1">
    <location>
        <begin position="169"/>
        <end position="219"/>
    </location>
</feature>
<sequence>GGLYSERLAYPYLTRGGPGGPRLLEIAPRTYLFRRRCFSRMFLDEDELRYRLDGCDIIPHWDPCLAGNRRLYRHLIKLLHSKGMLVYLEELARGEDVGVFLVAKKSDQLRLTVDARRSNLQFTSPPVVSLVTAEGPARVEVELDGGPIGAGPSLGFTLGTSDITDALPPLQDRPGVVGRLPPADRACQRGRHYGRGEQRKRNLRGKTRKEDLDLGNGSG</sequence>
<accession>A0ABN9V8W2</accession>
<organism evidence="2 3">
    <name type="scientific">Prorocentrum cordatum</name>
    <dbReference type="NCBI Taxonomy" id="2364126"/>
    <lineage>
        <taxon>Eukaryota</taxon>
        <taxon>Sar</taxon>
        <taxon>Alveolata</taxon>
        <taxon>Dinophyceae</taxon>
        <taxon>Prorocentrales</taxon>
        <taxon>Prorocentraceae</taxon>
        <taxon>Prorocentrum</taxon>
    </lineage>
</organism>
<comment type="caution">
    <text evidence="2">The sequence shown here is derived from an EMBL/GenBank/DDBJ whole genome shotgun (WGS) entry which is preliminary data.</text>
</comment>
<evidence type="ECO:0000313" key="3">
    <source>
        <dbReference type="Proteomes" id="UP001189429"/>
    </source>
</evidence>